<dbReference type="AlphaFoldDB" id="Q9PAH7"/>
<dbReference type="EMBL" id="AE003849">
    <property type="protein sequence ID" value="AAF85338.1"/>
    <property type="molecule type" value="Genomic_DNA"/>
</dbReference>
<organism evidence="1 2">
    <name type="scientific">Xylella fastidiosa (strain 9a5c)</name>
    <dbReference type="NCBI Taxonomy" id="160492"/>
    <lineage>
        <taxon>Bacteria</taxon>
        <taxon>Pseudomonadati</taxon>
        <taxon>Pseudomonadota</taxon>
        <taxon>Gammaproteobacteria</taxon>
        <taxon>Lysobacterales</taxon>
        <taxon>Lysobacteraceae</taxon>
        <taxon>Xylella</taxon>
    </lineage>
</organism>
<proteinExistence type="predicted"/>
<sequence length="41" mass="4674">MLVVMIAAAVRSLLSAGRMWCQRYLGFRAEQRVHVVAHCRS</sequence>
<evidence type="ECO:0000313" key="2">
    <source>
        <dbReference type="Proteomes" id="UP000000812"/>
    </source>
</evidence>
<dbReference type="PIR" id="E82544">
    <property type="entry name" value="E82544"/>
</dbReference>
<gene>
    <name evidence="1" type="ordered locus">XF_2541</name>
</gene>
<dbReference type="HOGENOM" id="CLU_3278999_0_0_6"/>
<reference evidence="1 2" key="1">
    <citation type="journal article" date="2000" name="Nature">
        <title>The genome sequence of the plant pathogen Xylella fastidiosa.</title>
        <authorList>
            <person name="Simpson A.J."/>
            <person name="Reinach F.C."/>
            <person name="Arruda P."/>
            <person name="Abreu F.A."/>
            <person name="Acencio M."/>
            <person name="Alvarenga R."/>
            <person name="Alves L.M."/>
            <person name="Araya J.E."/>
            <person name="Baia G.S."/>
            <person name="Baptista C.S."/>
            <person name="Barros M.H."/>
            <person name="Bonaccorsi E.D."/>
            <person name="Bordin S."/>
            <person name="Bove J.M."/>
            <person name="Briones M.R."/>
            <person name="Bueno M.R."/>
            <person name="Camargo A.A."/>
            <person name="Camargo L.E."/>
            <person name="Carraro D.M."/>
            <person name="Carrer H."/>
            <person name="Colauto N.B."/>
            <person name="Colombo C."/>
            <person name="Costa F.F."/>
            <person name="Costa M.C."/>
            <person name="Costa-Neto C.M."/>
            <person name="Coutinho L.L."/>
            <person name="Cristofani M."/>
            <person name="Dias-Neto E."/>
            <person name="Docena C."/>
            <person name="El-Dorry H."/>
            <person name="Facincani A.P."/>
            <person name="Ferreira A.J."/>
            <person name="Ferreira V.C."/>
            <person name="Ferro J.A."/>
            <person name="Fraga J.S."/>
            <person name="Franca S.C."/>
            <person name="Franco M.C."/>
            <person name="Frohme M."/>
            <person name="Furlan L.R."/>
            <person name="Garnier M."/>
            <person name="Goldman G.H."/>
            <person name="Goldman M.H."/>
            <person name="Gomes S.L."/>
            <person name="Gruber A."/>
            <person name="Ho P.L."/>
            <person name="Hoheisel J.D."/>
            <person name="Junqueira M.L."/>
            <person name="Kemper E.L."/>
            <person name="Kitajima J.P."/>
            <person name="Krieger J.E."/>
            <person name="Kuramae E.E."/>
            <person name="Laigret F."/>
            <person name="Lambais M.R."/>
            <person name="Leite L.C."/>
            <person name="Lemos E.G."/>
            <person name="Lemos M.V."/>
            <person name="Lopes S.A."/>
            <person name="Lopes C.R."/>
            <person name="Machado J.A."/>
            <person name="Machado M.A."/>
            <person name="Madeira A.M."/>
            <person name="Madeira H.M."/>
            <person name="Marino C.L."/>
            <person name="Marques M.V."/>
            <person name="Martins E.A."/>
            <person name="Martins E.M."/>
            <person name="Matsukuma A.Y."/>
            <person name="Menck C.F."/>
            <person name="Miracca E.C."/>
            <person name="Miyaki C.Y."/>
            <person name="Monteriro-Vitorello C.B."/>
            <person name="Moon D.H."/>
            <person name="Nagai M.A."/>
            <person name="Nascimento A.L."/>
            <person name="Netto L.E."/>
            <person name="Nhani A.Jr."/>
            <person name="Nobrega F.G."/>
            <person name="Nunes L.R."/>
            <person name="Oliveira M.A."/>
            <person name="de Oliveira M.C."/>
            <person name="de Oliveira R.C."/>
            <person name="Palmieri D.A."/>
            <person name="Paris A."/>
            <person name="Peixoto B.R."/>
            <person name="Pereira G.A."/>
            <person name="Pereira H.A.Jr."/>
            <person name="Pesquero J.B."/>
            <person name="Quaggio R.B."/>
            <person name="Roberto P.G."/>
            <person name="Rodrigues V."/>
            <person name="de M Rosa A.J."/>
            <person name="de Rosa V.E.Jr."/>
            <person name="de Sa R.G."/>
            <person name="Santelli R.V."/>
            <person name="Sawasaki H.E."/>
            <person name="da Silva A.C."/>
            <person name="da Silva A.M."/>
            <person name="da Silva F.R."/>
            <person name="da Silva W.A.Jr."/>
            <person name="da Silveira J.F."/>
            <person name="Silvestri M.L."/>
            <person name="Siqueira W.J."/>
            <person name="de Souza A.A."/>
            <person name="de Souza A.P."/>
            <person name="Terenzi M.F."/>
            <person name="Truffi D."/>
            <person name="Tsai S.M."/>
            <person name="Tsuhako M.H."/>
            <person name="Vallada H."/>
            <person name="Van Sluys M.A."/>
            <person name="Verjovski-Almeida S."/>
            <person name="Vettore A.L."/>
            <person name="Zago M.A."/>
            <person name="Zatz M."/>
            <person name="Meidanis J."/>
            <person name="Setubal J.C."/>
        </authorList>
    </citation>
    <scope>NUCLEOTIDE SEQUENCE [LARGE SCALE GENOMIC DNA]</scope>
    <source>
        <strain evidence="1 2">9a5c</strain>
    </source>
</reference>
<accession>Q9PAH7</accession>
<name>Q9PAH7_XYLFA</name>
<evidence type="ECO:0000313" key="1">
    <source>
        <dbReference type="EMBL" id="AAF85338.1"/>
    </source>
</evidence>
<protein>
    <submittedName>
        <fullName evidence="1">Uncharacterized protein</fullName>
    </submittedName>
</protein>
<dbReference type="Proteomes" id="UP000000812">
    <property type="component" value="Chromosome"/>
</dbReference>
<dbReference type="KEGG" id="xfa:XF_2541"/>